<organism evidence="6 7">
    <name type="scientific">Metabacillus flavus</name>
    <dbReference type="NCBI Taxonomy" id="2823519"/>
    <lineage>
        <taxon>Bacteria</taxon>
        <taxon>Bacillati</taxon>
        <taxon>Bacillota</taxon>
        <taxon>Bacilli</taxon>
        <taxon>Bacillales</taxon>
        <taxon>Bacillaceae</taxon>
        <taxon>Metabacillus</taxon>
    </lineage>
</organism>
<dbReference type="EMBL" id="JAGVRK010000001">
    <property type="protein sequence ID" value="MBS2969353.1"/>
    <property type="molecule type" value="Genomic_DNA"/>
</dbReference>
<dbReference type="InterPro" id="IPR045028">
    <property type="entry name" value="DinG/Rad3-like"/>
</dbReference>
<keyword evidence="6" id="KW-0347">Helicase</keyword>
<sequence length="642" mass="73528">MTTARLPFPISKDETFYEGLSNWIGDVFYDILPEKGFDLRDEQIFMAFQLERAFKEKKTIFAEAGVGTGKTLVYLLFTIAYARYTGKPAVIACADETLIEQLVKEEGDIRKIAKHLDLTVDARLSKSQDQYLCAKKLEDTVKREDNEKFDQIHEELPDFVHQPSGLQRYTPYGDRKQYPGVSDDEWKRISWDPFQDCQTCELRQRCGLTLSRDHYRKAADLIICSHDFYMEHVWTAESRKREGHLPFLPEHSSVVFDEGHLLEFAAQKALTYRVRKSTLEASLERLLQNEIREEFANLVEEALMINDEFFSLLEDSSIKVLDSERFEIKDSAKLKQRSIQLQSALEQIGEALVFEGELYTIDPFELKIAEETLEQMEYSFQLFNRGNHAVSWTESQGGDLCLVIMPRTVEEVLKEKVFSSDKPVIFSSATLSSGKSFDYMASSLGISDYLSFTVDSPFDYEEQMELSIYDGETAEAKLEKVRISLIKNEGKSLILFPSVKEMNWFRDRLDPEQFSFPIYYEGDNEISETVSKFQRDASSVLCTVNLWEGLDVPGKSLSNLIIWSLPFPPADPVFDSKRNHTEDAFKQVDLPYMILRLRQGLGRLIRSGSDSGSAAIFIDEGQSADTLKAIHEVLPVKPKTIG</sequence>
<gene>
    <name evidence="6" type="ORF">J9317_11305</name>
</gene>
<evidence type="ECO:0000256" key="3">
    <source>
        <dbReference type="ARBA" id="ARBA00022840"/>
    </source>
</evidence>
<dbReference type="Proteomes" id="UP000682403">
    <property type="component" value="Unassembled WGS sequence"/>
</dbReference>
<dbReference type="PROSITE" id="PS51193">
    <property type="entry name" value="HELICASE_ATP_BIND_2"/>
    <property type="match status" value="1"/>
</dbReference>
<evidence type="ECO:0000256" key="4">
    <source>
        <dbReference type="ARBA" id="ARBA00038058"/>
    </source>
</evidence>
<dbReference type="InterPro" id="IPR014013">
    <property type="entry name" value="Helic_SF1/SF2_ATP-bd_DinG/Rad3"/>
</dbReference>
<protein>
    <submittedName>
        <fullName evidence="6">ATP-dependent DNA helicase</fullName>
    </submittedName>
</protein>
<feature type="domain" description="Helicase ATP-binding" evidence="5">
    <location>
        <begin position="29"/>
        <end position="303"/>
    </location>
</feature>
<evidence type="ECO:0000313" key="6">
    <source>
        <dbReference type="EMBL" id="MBS2969353.1"/>
    </source>
</evidence>
<dbReference type="GO" id="GO:0004386">
    <property type="term" value="F:helicase activity"/>
    <property type="evidence" value="ECO:0007669"/>
    <property type="project" value="UniProtKB-KW"/>
</dbReference>
<dbReference type="Gene3D" id="3.40.50.300">
    <property type="entry name" value="P-loop containing nucleotide triphosphate hydrolases"/>
    <property type="match status" value="2"/>
</dbReference>
<evidence type="ECO:0000259" key="5">
    <source>
        <dbReference type="PROSITE" id="PS51193"/>
    </source>
</evidence>
<comment type="caution">
    <text evidence="6">The sequence shown here is derived from an EMBL/GenBank/DDBJ whole genome shotgun (WGS) entry which is preliminary data.</text>
</comment>
<dbReference type="InterPro" id="IPR006555">
    <property type="entry name" value="ATP-dep_Helicase_C"/>
</dbReference>
<dbReference type="InterPro" id="IPR027417">
    <property type="entry name" value="P-loop_NTPase"/>
</dbReference>
<name>A0ABS5LFH5_9BACI</name>
<dbReference type="PANTHER" id="PTHR11472">
    <property type="entry name" value="DNA REPAIR DEAD HELICASE RAD3/XP-D SUBFAMILY MEMBER"/>
    <property type="match status" value="1"/>
</dbReference>
<keyword evidence="1" id="KW-0547">Nucleotide-binding</keyword>
<reference evidence="6 7" key="1">
    <citation type="submission" date="2021-04" db="EMBL/GenBank/DDBJ databases">
        <title>Metabacillus sp. strain KIGAM252 whole genome sequence.</title>
        <authorList>
            <person name="Seo M.-J."/>
            <person name="Cho E.-S."/>
            <person name="Hwang C.Y."/>
            <person name="Yoon D.J."/>
        </authorList>
    </citation>
    <scope>NUCLEOTIDE SEQUENCE [LARGE SCALE GENOMIC DNA]</scope>
    <source>
        <strain evidence="6 7">KIGAM252</strain>
    </source>
</reference>
<evidence type="ECO:0000256" key="2">
    <source>
        <dbReference type="ARBA" id="ARBA00022801"/>
    </source>
</evidence>
<evidence type="ECO:0000313" key="7">
    <source>
        <dbReference type="Proteomes" id="UP000682403"/>
    </source>
</evidence>
<dbReference type="SMART" id="SM00491">
    <property type="entry name" value="HELICc2"/>
    <property type="match status" value="1"/>
</dbReference>
<keyword evidence="3" id="KW-0067">ATP-binding</keyword>
<comment type="similarity">
    <text evidence="4">Belongs to the helicase family. DinG subfamily.</text>
</comment>
<proteinExistence type="inferred from homology"/>
<keyword evidence="7" id="KW-1185">Reference proteome</keyword>
<dbReference type="SUPFAM" id="SSF52540">
    <property type="entry name" value="P-loop containing nucleoside triphosphate hydrolases"/>
    <property type="match status" value="1"/>
</dbReference>
<evidence type="ECO:0000256" key="1">
    <source>
        <dbReference type="ARBA" id="ARBA00022741"/>
    </source>
</evidence>
<dbReference type="Pfam" id="PF13307">
    <property type="entry name" value="Helicase_C_2"/>
    <property type="match status" value="1"/>
</dbReference>
<dbReference type="PANTHER" id="PTHR11472:SF57">
    <property type="entry name" value="ATP-DEPENDENT HELICASE YPVA-RELATED"/>
    <property type="match status" value="1"/>
</dbReference>
<accession>A0ABS5LFH5</accession>
<dbReference type="RefSeq" id="WP_211558663.1">
    <property type="nucleotide sequence ID" value="NZ_JAGVRK010000001.1"/>
</dbReference>
<keyword evidence="2" id="KW-0378">Hydrolase</keyword>